<keyword evidence="3" id="KW-0732">Signal</keyword>
<dbReference type="Pfam" id="PF00379">
    <property type="entry name" value="Chitin_bind_4"/>
    <property type="match status" value="1"/>
</dbReference>
<dbReference type="GO" id="GO:0042302">
    <property type="term" value="F:structural constituent of cuticle"/>
    <property type="evidence" value="ECO:0007669"/>
    <property type="project" value="UniProtKB-UniRule"/>
</dbReference>
<organism evidence="4 5">
    <name type="scientific">Aphidius gifuensis</name>
    <name type="common">Parasitoid wasp</name>
    <dbReference type="NCBI Taxonomy" id="684658"/>
    <lineage>
        <taxon>Eukaryota</taxon>
        <taxon>Metazoa</taxon>
        <taxon>Ecdysozoa</taxon>
        <taxon>Arthropoda</taxon>
        <taxon>Hexapoda</taxon>
        <taxon>Insecta</taxon>
        <taxon>Pterygota</taxon>
        <taxon>Neoptera</taxon>
        <taxon>Endopterygota</taxon>
        <taxon>Hymenoptera</taxon>
        <taxon>Apocrita</taxon>
        <taxon>Ichneumonoidea</taxon>
        <taxon>Braconidae</taxon>
        <taxon>Aphidiinae</taxon>
        <taxon>Aphidius</taxon>
    </lineage>
</organism>
<evidence type="ECO:0000313" key="4">
    <source>
        <dbReference type="EMBL" id="KAF7996301.1"/>
    </source>
</evidence>
<sequence length="251" mass="29547">MCVNCLCLLGLITLLDTKIEGKTYVYSKNPIFIPKILTRNLKLHNNIPIRFTEENKHTIYRDIKNFNDHKPHSANKLMKKYKKLPDSPSLYLEPPKLLKKDKKNKRLHLKKKKKSKYNVNVTTETSNDKKNEQIRPAYERDHAPSQQLEEETSETKTKEDDYKVDKEKEPERNRIDFHIHNHEGPDTYIFGFDTGDGDNRQFRMEERHENGTVTGHYGYYDARGKLRKIFYSSKPSLGYTEDPPISTSDSR</sequence>
<dbReference type="OrthoDB" id="6436078at2759"/>
<feature type="chain" id="PRO_5032496585" evidence="3">
    <location>
        <begin position="22"/>
        <end position="251"/>
    </location>
</feature>
<proteinExistence type="predicted"/>
<keyword evidence="5" id="KW-1185">Reference proteome</keyword>
<protein>
    <submittedName>
        <fullName evidence="4">Uncharacterized protein</fullName>
    </submittedName>
</protein>
<dbReference type="PROSITE" id="PS51155">
    <property type="entry name" value="CHIT_BIND_RR_2"/>
    <property type="match status" value="1"/>
</dbReference>
<feature type="region of interest" description="Disordered" evidence="2">
    <location>
        <begin position="108"/>
        <end position="170"/>
    </location>
</feature>
<gene>
    <name evidence="4" type="ORF">HCN44_001933</name>
</gene>
<dbReference type="Proteomes" id="UP000639338">
    <property type="component" value="Unassembled WGS sequence"/>
</dbReference>
<comment type="caution">
    <text evidence="4">The sequence shown here is derived from an EMBL/GenBank/DDBJ whole genome shotgun (WGS) entry which is preliminary data.</text>
</comment>
<feature type="compositionally biased region" description="Basic and acidic residues" evidence="2">
    <location>
        <begin position="153"/>
        <end position="170"/>
    </location>
</feature>
<name>A0A834Y4D0_APHGI</name>
<evidence type="ECO:0000256" key="2">
    <source>
        <dbReference type="SAM" id="MobiDB-lite"/>
    </source>
</evidence>
<dbReference type="AlphaFoldDB" id="A0A834Y4D0"/>
<feature type="compositionally biased region" description="Basic and acidic residues" evidence="2">
    <location>
        <begin position="126"/>
        <end position="143"/>
    </location>
</feature>
<reference evidence="4 5" key="1">
    <citation type="submission" date="2020-08" db="EMBL/GenBank/DDBJ databases">
        <title>Aphidius gifuensis genome sequencing and assembly.</title>
        <authorList>
            <person name="Du Z."/>
        </authorList>
    </citation>
    <scope>NUCLEOTIDE SEQUENCE [LARGE SCALE GENOMIC DNA]</scope>
    <source>
        <strain evidence="4">YNYX2018</strain>
        <tissue evidence="4">Adults</tissue>
    </source>
</reference>
<accession>A0A834Y4D0</accession>
<dbReference type="InterPro" id="IPR000618">
    <property type="entry name" value="Insect_cuticle"/>
</dbReference>
<evidence type="ECO:0000256" key="1">
    <source>
        <dbReference type="PROSITE-ProRule" id="PRU00497"/>
    </source>
</evidence>
<evidence type="ECO:0000313" key="5">
    <source>
        <dbReference type="Proteomes" id="UP000639338"/>
    </source>
</evidence>
<evidence type="ECO:0000256" key="3">
    <source>
        <dbReference type="SAM" id="SignalP"/>
    </source>
</evidence>
<dbReference type="EMBL" id="JACMRX010000001">
    <property type="protein sequence ID" value="KAF7996301.1"/>
    <property type="molecule type" value="Genomic_DNA"/>
</dbReference>
<keyword evidence="1" id="KW-0193">Cuticle</keyword>
<feature type="signal peptide" evidence="3">
    <location>
        <begin position="1"/>
        <end position="21"/>
    </location>
</feature>